<dbReference type="RefSeq" id="WP_341696344.1">
    <property type="nucleotide sequence ID" value="NZ_JBBYHR010000003.1"/>
</dbReference>
<feature type="signal peptide" evidence="2">
    <location>
        <begin position="1"/>
        <end position="21"/>
    </location>
</feature>
<keyword evidence="2" id="KW-0732">Signal</keyword>
<keyword evidence="4" id="KW-1185">Reference proteome</keyword>
<evidence type="ECO:0000256" key="1">
    <source>
        <dbReference type="SAM" id="MobiDB-lite"/>
    </source>
</evidence>
<name>A0ABU9HVT3_9FLAO</name>
<gene>
    <name evidence="3" type="ORF">AAEO56_07155</name>
</gene>
<sequence length="55" mass="5634">MKKFILTIALVATLGATTVSCSTDDSALTDTSADNMITQPGNGDVGLPRPTTPKP</sequence>
<protein>
    <submittedName>
        <fullName evidence="3">Uncharacterized protein</fullName>
    </submittedName>
</protein>
<dbReference type="PROSITE" id="PS51257">
    <property type="entry name" value="PROKAR_LIPOPROTEIN"/>
    <property type="match status" value="1"/>
</dbReference>
<evidence type="ECO:0000313" key="4">
    <source>
        <dbReference type="Proteomes" id="UP001464555"/>
    </source>
</evidence>
<proteinExistence type="predicted"/>
<feature type="chain" id="PRO_5046748965" evidence="2">
    <location>
        <begin position="22"/>
        <end position="55"/>
    </location>
</feature>
<accession>A0ABU9HVT3</accession>
<dbReference type="Proteomes" id="UP001464555">
    <property type="component" value="Unassembled WGS sequence"/>
</dbReference>
<evidence type="ECO:0000313" key="3">
    <source>
        <dbReference type="EMBL" id="MEL1244032.1"/>
    </source>
</evidence>
<reference evidence="3 4" key="1">
    <citation type="submission" date="2024-04" db="EMBL/GenBank/DDBJ databases">
        <title>Flavobacterium sp. DGU11 16S ribosomal RNA gene Genome sequencing and assembly.</title>
        <authorList>
            <person name="Park S."/>
        </authorList>
    </citation>
    <scope>NUCLEOTIDE SEQUENCE [LARGE SCALE GENOMIC DNA]</scope>
    <source>
        <strain evidence="3 4">DGU11</strain>
    </source>
</reference>
<feature type="region of interest" description="Disordered" evidence="1">
    <location>
        <begin position="23"/>
        <end position="55"/>
    </location>
</feature>
<dbReference type="EMBL" id="JBBYHR010000003">
    <property type="protein sequence ID" value="MEL1244032.1"/>
    <property type="molecule type" value="Genomic_DNA"/>
</dbReference>
<evidence type="ECO:0000256" key="2">
    <source>
        <dbReference type="SAM" id="SignalP"/>
    </source>
</evidence>
<organism evidence="3 4">
    <name type="scientific">Flavobacterium arundinis</name>
    <dbReference type="NCBI Taxonomy" id="3139143"/>
    <lineage>
        <taxon>Bacteria</taxon>
        <taxon>Pseudomonadati</taxon>
        <taxon>Bacteroidota</taxon>
        <taxon>Flavobacteriia</taxon>
        <taxon>Flavobacteriales</taxon>
        <taxon>Flavobacteriaceae</taxon>
        <taxon>Flavobacterium</taxon>
    </lineage>
</organism>
<feature type="compositionally biased region" description="Low complexity" evidence="1">
    <location>
        <begin position="23"/>
        <end position="34"/>
    </location>
</feature>
<comment type="caution">
    <text evidence="3">The sequence shown here is derived from an EMBL/GenBank/DDBJ whole genome shotgun (WGS) entry which is preliminary data.</text>
</comment>